<protein>
    <submittedName>
        <fullName evidence="9">Arylsulfatase</fullName>
        <ecNumber evidence="9">3.1.6.-</ecNumber>
    </submittedName>
</protein>
<dbReference type="eggNOG" id="COG2194">
    <property type="taxonomic scope" value="Bacteria"/>
</dbReference>
<feature type="transmembrane region" description="Helical" evidence="7">
    <location>
        <begin position="235"/>
        <end position="256"/>
    </location>
</feature>
<dbReference type="STRING" id="699218.HMPREF0889_0602"/>
<reference evidence="11" key="1">
    <citation type="submission" date="2009-12" db="EMBL/GenBank/DDBJ databases">
        <title>Sequence of Clostridiales genomosp. BVAB3 str. UPII9-5.</title>
        <authorList>
            <person name="Madupu R."/>
            <person name="Durkin A.S."/>
            <person name="Torralba M."/>
            <person name="Methe B."/>
            <person name="Sutton G.G."/>
            <person name="Strausberg R.L."/>
            <person name="Nelson K.E."/>
        </authorList>
    </citation>
    <scope>NUCLEOTIDE SEQUENCE [LARGE SCALE GENOMIC DNA]</scope>
    <source>
        <strain evidence="11">28L</strain>
    </source>
</reference>
<sequence length="617" mass="70710">MLHTPQTEGNPSFFTRMFPKGGKKRTIACLILLYVILYAVIYRWQWSVSYGLGMDNVQDVTLGLIPAVLSVVLALGIYWRNLSVNAIIPPAVVALGWIITGPYLNYTTLLTHNVIYINNIYDMYVGLYLFSIFLCINMALIRYIPRVLSALIMTVLHLAAFFIIIVQWVYALLYHSCITTTGALLIFQTGPRETKEYFGSLGPYRIAALILVFLILIIGAYILNYRQKKGARSPLYTPFIPLLSLFIIFPSVGALAEEIIPNAFPIKTFMDSKEYLEHAKLYATTHDSRYAKLQAVQLHPRQGPNTIILVIGESETRTYMNVYNPSQPNNTPWLTAMKADPHFTFFNNAYACVWYTVPVLEHALTEANFYNNKEFNQSISIIDMARKAGYKTYWFSNQGSVGVSDTPISLVAHTADVHEWVDRDAKYSTLDESLLKFLKKVNPKDKNFVVLHLMGSHVEYRNRYPASFQKFNDGTINRVADFNNTILYNDWFLHQVYNYGKQHLNLDAMLYFSDHGSDPTRLRQPDIAPFTVLRIPMFCYLSDNYLQRNADVARTIKDHQHKYFTNDLAYEFVCGVLNMQSPHYDPSMSIASPTWKMARKDLVTRFGKSSLMEDVGY</sequence>
<name>D3LTJ4_9FIRM</name>
<comment type="subcellular location">
    <subcellularLocation>
        <location evidence="1">Cell membrane</location>
        <topology evidence="1">Multi-pass membrane protein</topology>
    </subcellularLocation>
</comment>
<evidence type="ECO:0000256" key="7">
    <source>
        <dbReference type="SAM" id="Phobius"/>
    </source>
</evidence>
<evidence type="ECO:0000313" key="12">
    <source>
        <dbReference type="Proteomes" id="UP000004018"/>
    </source>
</evidence>
<comment type="caution">
    <text evidence="9">The sequence shown here is derived from an EMBL/GenBank/DDBJ whole genome shotgun (WGS) entry which is preliminary data.</text>
</comment>
<keyword evidence="9" id="KW-0378">Hydrolase</keyword>
<feature type="transmembrane region" description="Helical" evidence="7">
    <location>
        <begin position="148"/>
        <end position="170"/>
    </location>
</feature>
<evidence type="ECO:0000259" key="8">
    <source>
        <dbReference type="Pfam" id="PF00884"/>
    </source>
</evidence>
<evidence type="ECO:0000313" key="10">
    <source>
        <dbReference type="EMBL" id="EGL40696.1"/>
    </source>
</evidence>
<dbReference type="GO" id="GO:0016787">
    <property type="term" value="F:hydrolase activity"/>
    <property type="evidence" value="ECO:0007669"/>
    <property type="project" value="UniProtKB-KW"/>
</dbReference>
<dbReference type="GO" id="GO:0005886">
    <property type="term" value="C:plasma membrane"/>
    <property type="evidence" value="ECO:0007669"/>
    <property type="project" value="UniProtKB-SubCell"/>
</dbReference>
<dbReference type="EC" id="3.1.6.-" evidence="9"/>
<evidence type="ECO:0000313" key="11">
    <source>
        <dbReference type="Proteomes" id="UP000003242"/>
    </source>
</evidence>
<feature type="transmembrane region" description="Helical" evidence="7">
    <location>
        <begin position="26"/>
        <end position="45"/>
    </location>
</feature>
<reference evidence="10 12" key="3">
    <citation type="submission" date="2011-04" db="EMBL/GenBank/DDBJ databases">
        <authorList>
            <person name="Harkins D.M."/>
            <person name="Madupu R."/>
            <person name="Durkin A.S."/>
            <person name="Torralba M."/>
            <person name="Methe B."/>
            <person name="Sutton G.G."/>
            <person name="Nelson K.E."/>
        </authorList>
    </citation>
    <scope>NUCLEOTIDE SEQUENCE [LARGE SCALE GENOMIC DNA]</scope>
    <source>
        <strain evidence="10 12">UPII 199-6</strain>
    </source>
</reference>
<evidence type="ECO:0000313" key="9">
    <source>
        <dbReference type="EMBL" id="EFD94533.1"/>
    </source>
</evidence>
<dbReference type="OrthoDB" id="9786870at2"/>
<evidence type="ECO:0000256" key="2">
    <source>
        <dbReference type="ARBA" id="ARBA00022475"/>
    </source>
</evidence>
<dbReference type="InterPro" id="IPR017850">
    <property type="entry name" value="Alkaline_phosphatase_core_sf"/>
</dbReference>
<feature type="domain" description="Sulfatase N-terminal" evidence="8">
    <location>
        <begin position="306"/>
        <end position="553"/>
    </location>
</feature>
<accession>D3LTJ4</accession>
<keyword evidence="5 7" id="KW-1133">Transmembrane helix</keyword>
<feature type="transmembrane region" description="Helical" evidence="7">
    <location>
        <begin position="204"/>
        <end position="223"/>
    </location>
</feature>
<dbReference type="EMBL" id="ADGP01000009">
    <property type="protein sequence ID" value="EFD94533.1"/>
    <property type="molecule type" value="Genomic_DNA"/>
</dbReference>
<evidence type="ECO:0000256" key="5">
    <source>
        <dbReference type="ARBA" id="ARBA00022989"/>
    </source>
</evidence>
<dbReference type="Proteomes" id="UP000004018">
    <property type="component" value="Unassembled WGS sequence"/>
</dbReference>
<feature type="transmembrane region" description="Helical" evidence="7">
    <location>
        <begin position="124"/>
        <end position="141"/>
    </location>
</feature>
<dbReference type="PANTHER" id="PTHR30443">
    <property type="entry name" value="INNER MEMBRANE PROTEIN"/>
    <property type="match status" value="1"/>
</dbReference>
<keyword evidence="6 7" id="KW-0472">Membrane</keyword>
<gene>
    <name evidence="9" type="ORF">HMPREF0889_0602</name>
    <name evidence="10" type="ORF">HMPREF1039_1185</name>
</gene>
<dbReference type="InterPro" id="IPR000917">
    <property type="entry name" value="Sulfatase_N"/>
</dbReference>
<keyword evidence="4 7" id="KW-0812">Transmembrane</keyword>
<dbReference type="RefSeq" id="WP_007391026.1">
    <property type="nucleotide sequence ID" value="NZ_ADGP01000009.1"/>
</dbReference>
<dbReference type="CDD" id="cd16017">
    <property type="entry name" value="LptA"/>
    <property type="match status" value="1"/>
</dbReference>
<keyword evidence="12" id="KW-1185">Reference proteome</keyword>
<organism evidence="9 11">
    <name type="scientific">Megasphaera lornae</name>
    <dbReference type="NCBI Taxonomy" id="1000568"/>
    <lineage>
        <taxon>Bacteria</taxon>
        <taxon>Bacillati</taxon>
        <taxon>Bacillota</taxon>
        <taxon>Negativicutes</taxon>
        <taxon>Veillonellales</taxon>
        <taxon>Veillonellaceae</taxon>
        <taxon>Megasphaera</taxon>
    </lineage>
</organism>
<evidence type="ECO:0000256" key="6">
    <source>
        <dbReference type="ARBA" id="ARBA00023136"/>
    </source>
</evidence>
<dbReference type="GO" id="GO:0009244">
    <property type="term" value="P:lipopolysaccharide core region biosynthetic process"/>
    <property type="evidence" value="ECO:0007669"/>
    <property type="project" value="TreeGrafter"/>
</dbReference>
<dbReference type="PANTHER" id="PTHR30443:SF2">
    <property type="entry name" value="PHOSPHOETHANOLAMINE TRANSFERASE EPTC"/>
    <property type="match status" value="1"/>
</dbReference>
<reference evidence="9" key="2">
    <citation type="submission" date="2009-12" db="EMBL/GenBank/DDBJ databases">
        <authorList>
            <person name="Madupu R."/>
            <person name="Durkin A.S."/>
            <person name="Torralba M."/>
            <person name="Methe B."/>
            <person name="Sutton G.G."/>
            <person name="Strausberg R.L."/>
            <person name="Nelson K.E."/>
        </authorList>
    </citation>
    <scope>NUCLEOTIDE SEQUENCE</scope>
    <source>
        <strain evidence="9">28L</strain>
    </source>
</reference>
<dbReference type="InterPro" id="IPR040423">
    <property type="entry name" value="PEA_transferase"/>
</dbReference>
<dbReference type="Pfam" id="PF00884">
    <property type="entry name" value="Sulfatase"/>
    <property type="match status" value="1"/>
</dbReference>
<evidence type="ECO:0000256" key="3">
    <source>
        <dbReference type="ARBA" id="ARBA00022679"/>
    </source>
</evidence>
<keyword evidence="2" id="KW-1003">Cell membrane</keyword>
<feature type="transmembrane region" description="Helical" evidence="7">
    <location>
        <begin position="60"/>
        <end position="79"/>
    </location>
</feature>
<keyword evidence="3" id="KW-0808">Transferase</keyword>
<dbReference type="Gene3D" id="3.40.720.10">
    <property type="entry name" value="Alkaline Phosphatase, subunit A"/>
    <property type="match status" value="1"/>
</dbReference>
<dbReference type="SUPFAM" id="SSF53649">
    <property type="entry name" value="Alkaline phosphatase-like"/>
    <property type="match status" value="1"/>
</dbReference>
<dbReference type="GO" id="GO:0016776">
    <property type="term" value="F:phosphotransferase activity, phosphate group as acceptor"/>
    <property type="evidence" value="ECO:0007669"/>
    <property type="project" value="TreeGrafter"/>
</dbReference>
<dbReference type="InterPro" id="IPR058130">
    <property type="entry name" value="PEA_transf_C"/>
</dbReference>
<evidence type="ECO:0000256" key="1">
    <source>
        <dbReference type="ARBA" id="ARBA00004651"/>
    </source>
</evidence>
<feature type="transmembrane region" description="Helical" evidence="7">
    <location>
        <begin position="86"/>
        <end position="104"/>
    </location>
</feature>
<dbReference type="EMBL" id="AFIJ01000023">
    <property type="protein sequence ID" value="EGL40696.1"/>
    <property type="molecule type" value="Genomic_DNA"/>
</dbReference>
<dbReference type="Proteomes" id="UP000003242">
    <property type="component" value="Unassembled WGS sequence"/>
</dbReference>
<dbReference type="AlphaFoldDB" id="D3LTJ4"/>
<proteinExistence type="predicted"/>
<evidence type="ECO:0000256" key="4">
    <source>
        <dbReference type="ARBA" id="ARBA00022692"/>
    </source>
</evidence>